<evidence type="ECO:0000313" key="4">
    <source>
        <dbReference type="Proteomes" id="UP000214646"/>
    </source>
</evidence>
<dbReference type="Gene3D" id="3.40.50.10140">
    <property type="entry name" value="Toll/interleukin-1 receptor homology (TIR) domain"/>
    <property type="match status" value="1"/>
</dbReference>
<sequence length="753" mass="83798">MSLDQTEYELFVSYARKDNRPIPETFPHGWVVALKDFILADHRQYSPAPLRVFFDTDEIRDMDDWRNRILGALRRSKVMLICLSPNYFASQPCRWEWEEYQARQHHKLMGSDSHATVYFVEVPGTNEQENARRLDALMEKNFTDLRPWFPAGAAAMQEEAVRQRLAVLGQSLWERIDRARRALTVPGNVRGMTPYFVGRNRELADLHRLVGVGKIGLVTAVHGLGGQGKTELAVAYARSYADSYNVGLWWLPAEGKKDLLPLLGELAWVPEFGYTPSEAERNDGEKLGRAVLLELHRRAEAARERDPAKAPAALILLDNVSEPTLLASTQLSRLRKADWLRVIATTRLDPRPLDPVGKALGQVLVDSLDPDTALWLIREHLPGESFRTPRDEADAREIVRELGGFTLAVEQVAVFLGVNPEVTPGDYLARLRAEGLPSTDALVNADTAGQIEHQQKQLRPILESMLAQLPAAGRTLLGFASFLPPDLVPWPWLRELTCQRHPEIAETKPGYPDPWVTLRRQVEGLRFLTGSIESEFARMHRLIGAHLRDEIDETLDSELRAFVARRSDQIYQEPYAPAEWELSAILVAVPHLLQARADRGLAIDAMFLSDKVLAYRDIPAAFALLRTTRSTIEQLAQADPTNAQMQRDLSISFERLGDVSVAAGTWPPPAGTSPTDSGFATTGPGRPDQRPDAAGPVDLVRPLGGVSVAAGTWPPPAGTSPTDSGFVNNWPRPTRPTPRCSGTCRSRSTSWGT</sequence>
<keyword evidence="4" id="KW-1185">Reference proteome</keyword>
<proteinExistence type="predicted"/>
<dbReference type="SUPFAM" id="SSF52200">
    <property type="entry name" value="Toll/Interleukin receptor TIR domain"/>
    <property type="match status" value="1"/>
</dbReference>
<dbReference type="OrthoDB" id="264998at2"/>
<evidence type="ECO:0000313" key="3">
    <source>
        <dbReference type="EMBL" id="OWK43756.1"/>
    </source>
</evidence>
<dbReference type="Proteomes" id="UP000214646">
    <property type="component" value="Unassembled WGS sequence"/>
</dbReference>
<dbReference type="GO" id="GO:0007165">
    <property type="term" value="P:signal transduction"/>
    <property type="evidence" value="ECO:0007669"/>
    <property type="project" value="InterPro"/>
</dbReference>
<accession>A0A225E161</accession>
<dbReference type="AlphaFoldDB" id="A0A225E161"/>
<feature type="domain" description="TIR" evidence="2">
    <location>
        <begin position="6"/>
        <end position="168"/>
    </location>
</feature>
<organism evidence="3 4">
    <name type="scientific">Fimbriiglobus ruber</name>
    <dbReference type="NCBI Taxonomy" id="1908690"/>
    <lineage>
        <taxon>Bacteria</taxon>
        <taxon>Pseudomonadati</taxon>
        <taxon>Planctomycetota</taxon>
        <taxon>Planctomycetia</taxon>
        <taxon>Gemmatales</taxon>
        <taxon>Gemmataceae</taxon>
        <taxon>Fimbriiglobus</taxon>
    </lineage>
</organism>
<dbReference type="InterPro" id="IPR000157">
    <property type="entry name" value="TIR_dom"/>
</dbReference>
<dbReference type="Gene3D" id="3.40.50.300">
    <property type="entry name" value="P-loop containing nucleotide triphosphate hydrolases"/>
    <property type="match status" value="1"/>
</dbReference>
<protein>
    <submittedName>
        <fullName evidence="3">Putative ATP/GTP binding protein</fullName>
    </submittedName>
</protein>
<feature type="compositionally biased region" description="Low complexity" evidence="1">
    <location>
        <begin position="737"/>
        <end position="753"/>
    </location>
</feature>
<feature type="region of interest" description="Disordered" evidence="1">
    <location>
        <begin position="662"/>
        <end position="696"/>
    </location>
</feature>
<feature type="region of interest" description="Disordered" evidence="1">
    <location>
        <begin position="710"/>
        <end position="753"/>
    </location>
</feature>
<dbReference type="EMBL" id="NIDE01000004">
    <property type="protein sequence ID" value="OWK43756.1"/>
    <property type="molecule type" value="Genomic_DNA"/>
</dbReference>
<reference evidence="4" key="1">
    <citation type="submission" date="2017-06" db="EMBL/GenBank/DDBJ databases">
        <title>Genome analysis of Fimbriiglobus ruber SP5, the first member of the order Planctomycetales with confirmed chitinolytic capability.</title>
        <authorList>
            <person name="Ravin N.V."/>
            <person name="Rakitin A.L."/>
            <person name="Ivanova A.A."/>
            <person name="Beletsky A.V."/>
            <person name="Kulichevskaya I.S."/>
            <person name="Mardanov A.V."/>
            <person name="Dedysh S.N."/>
        </authorList>
    </citation>
    <scope>NUCLEOTIDE SEQUENCE [LARGE SCALE GENOMIC DNA]</scope>
    <source>
        <strain evidence="4">SP5</strain>
    </source>
</reference>
<comment type="caution">
    <text evidence="3">The sequence shown here is derived from an EMBL/GenBank/DDBJ whole genome shotgun (WGS) entry which is preliminary data.</text>
</comment>
<dbReference type="Pfam" id="PF13676">
    <property type="entry name" value="TIR_2"/>
    <property type="match status" value="1"/>
</dbReference>
<dbReference type="SUPFAM" id="SSF52540">
    <property type="entry name" value="P-loop containing nucleoside triphosphate hydrolases"/>
    <property type="match status" value="1"/>
</dbReference>
<dbReference type="PROSITE" id="PS50104">
    <property type="entry name" value="TIR"/>
    <property type="match status" value="1"/>
</dbReference>
<gene>
    <name evidence="3" type="ORF">FRUB_03355</name>
</gene>
<name>A0A225E161_9BACT</name>
<dbReference type="InterPro" id="IPR035897">
    <property type="entry name" value="Toll_tir_struct_dom_sf"/>
</dbReference>
<evidence type="ECO:0000256" key="1">
    <source>
        <dbReference type="SAM" id="MobiDB-lite"/>
    </source>
</evidence>
<dbReference type="InterPro" id="IPR027417">
    <property type="entry name" value="P-loop_NTPase"/>
</dbReference>
<dbReference type="RefSeq" id="WP_161967413.1">
    <property type="nucleotide sequence ID" value="NZ_NIDE01000004.1"/>
</dbReference>
<evidence type="ECO:0000259" key="2">
    <source>
        <dbReference type="PROSITE" id="PS50104"/>
    </source>
</evidence>